<dbReference type="Proteomes" id="UP001497497">
    <property type="component" value="Unassembled WGS sequence"/>
</dbReference>
<gene>
    <name evidence="10" type="ORF">GSLYS_00003581001</name>
</gene>
<dbReference type="SMART" id="SM00389">
    <property type="entry name" value="HOX"/>
    <property type="match status" value="1"/>
</dbReference>
<dbReference type="Gene3D" id="1.10.10.60">
    <property type="entry name" value="Homeodomain-like"/>
    <property type="match status" value="1"/>
</dbReference>
<dbReference type="PROSITE" id="PS00027">
    <property type="entry name" value="HOMEOBOX_1"/>
    <property type="match status" value="1"/>
</dbReference>
<keyword evidence="11" id="KW-1185">Reference proteome</keyword>
<comment type="similarity">
    <text evidence="2">Belongs to the paired homeobox family. Bicoid subfamily.</text>
</comment>
<evidence type="ECO:0000256" key="2">
    <source>
        <dbReference type="ARBA" id="ARBA00006503"/>
    </source>
</evidence>
<evidence type="ECO:0000256" key="7">
    <source>
        <dbReference type="RuleBase" id="RU000682"/>
    </source>
</evidence>
<evidence type="ECO:0000256" key="8">
    <source>
        <dbReference type="SAM" id="MobiDB-lite"/>
    </source>
</evidence>
<reference evidence="10 11" key="1">
    <citation type="submission" date="2024-04" db="EMBL/GenBank/DDBJ databases">
        <authorList>
            <consortium name="Genoscope - CEA"/>
            <person name="William W."/>
        </authorList>
    </citation>
    <scope>NUCLEOTIDE SEQUENCE [LARGE SCALE GENOMIC DNA]</scope>
</reference>
<organism evidence="10 11">
    <name type="scientific">Lymnaea stagnalis</name>
    <name type="common">Great pond snail</name>
    <name type="synonym">Helix stagnalis</name>
    <dbReference type="NCBI Taxonomy" id="6523"/>
    <lineage>
        <taxon>Eukaryota</taxon>
        <taxon>Metazoa</taxon>
        <taxon>Spiralia</taxon>
        <taxon>Lophotrochozoa</taxon>
        <taxon>Mollusca</taxon>
        <taxon>Gastropoda</taxon>
        <taxon>Heterobranchia</taxon>
        <taxon>Euthyneura</taxon>
        <taxon>Panpulmonata</taxon>
        <taxon>Hygrophila</taxon>
        <taxon>Lymnaeoidea</taxon>
        <taxon>Lymnaeidae</taxon>
        <taxon>Lymnaea</taxon>
    </lineage>
</organism>
<dbReference type="CDD" id="cd00086">
    <property type="entry name" value="homeodomain"/>
    <property type="match status" value="1"/>
</dbReference>
<dbReference type="InterPro" id="IPR009057">
    <property type="entry name" value="Homeodomain-like_sf"/>
</dbReference>
<feature type="DNA-binding region" description="Homeobox" evidence="6">
    <location>
        <begin position="162"/>
        <end position="221"/>
    </location>
</feature>
<keyword evidence="5 6" id="KW-0539">Nucleus</keyword>
<sequence length="235" mass="27079">MLRTPEKDLTSRVPPLVYDERLQEELKLKMVSEVTSRPSPFHPSSRMLDNLAFAPHLHPLSYFYGGLSGLSAALTAEHIKSCHSTFSSMLNPTSVQGSAFSIDSILSRPGPTTYQGHHRPAPYFHYPGLHAPHHDLLGAYSHPFSSLISPVDLARAGSHKRKRRHRTIFTEEQLERLEDTFQKTHYPDVMMREELANKVELKEERVEVWFKNRRAKWRKQKREQEAAEKRISDVS</sequence>
<feature type="region of interest" description="Disordered" evidence="8">
    <location>
        <begin position="216"/>
        <end position="235"/>
    </location>
</feature>
<comment type="subcellular location">
    <subcellularLocation>
        <location evidence="1 6 7">Nucleus</location>
    </subcellularLocation>
</comment>
<evidence type="ECO:0000313" key="10">
    <source>
        <dbReference type="EMBL" id="CAL1529426.1"/>
    </source>
</evidence>
<feature type="compositionally biased region" description="Basic and acidic residues" evidence="8">
    <location>
        <begin position="222"/>
        <end position="235"/>
    </location>
</feature>
<evidence type="ECO:0000256" key="4">
    <source>
        <dbReference type="ARBA" id="ARBA00023155"/>
    </source>
</evidence>
<accession>A0AAV2H6T5</accession>
<dbReference type="InterPro" id="IPR051440">
    <property type="entry name" value="Goosecoid-like_HB"/>
</dbReference>
<dbReference type="InterPro" id="IPR001356">
    <property type="entry name" value="HD"/>
</dbReference>
<evidence type="ECO:0000256" key="5">
    <source>
        <dbReference type="ARBA" id="ARBA00023242"/>
    </source>
</evidence>
<evidence type="ECO:0000259" key="9">
    <source>
        <dbReference type="PROSITE" id="PS50071"/>
    </source>
</evidence>
<dbReference type="PANTHER" id="PTHR46643:SF1">
    <property type="entry name" value="HOMEOBOX PROTEIN GOOSECOID-2"/>
    <property type="match status" value="1"/>
</dbReference>
<dbReference type="GO" id="GO:0000981">
    <property type="term" value="F:DNA-binding transcription factor activity, RNA polymerase II-specific"/>
    <property type="evidence" value="ECO:0007669"/>
    <property type="project" value="InterPro"/>
</dbReference>
<evidence type="ECO:0000313" key="11">
    <source>
        <dbReference type="Proteomes" id="UP001497497"/>
    </source>
</evidence>
<feature type="non-terminal residue" evidence="10">
    <location>
        <position position="235"/>
    </location>
</feature>
<dbReference type="InterPro" id="IPR017970">
    <property type="entry name" value="Homeobox_CS"/>
</dbReference>
<dbReference type="EMBL" id="CAXITT010000048">
    <property type="protein sequence ID" value="CAL1529426.1"/>
    <property type="molecule type" value="Genomic_DNA"/>
</dbReference>
<dbReference type="GO" id="GO:0000978">
    <property type="term" value="F:RNA polymerase II cis-regulatory region sequence-specific DNA binding"/>
    <property type="evidence" value="ECO:0007669"/>
    <property type="project" value="TreeGrafter"/>
</dbReference>
<dbReference type="SUPFAM" id="SSF46689">
    <property type="entry name" value="Homeodomain-like"/>
    <property type="match status" value="1"/>
</dbReference>
<evidence type="ECO:0000256" key="1">
    <source>
        <dbReference type="ARBA" id="ARBA00004123"/>
    </source>
</evidence>
<keyword evidence="3 6" id="KW-0238">DNA-binding</keyword>
<dbReference type="AlphaFoldDB" id="A0AAV2H6T5"/>
<proteinExistence type="inferred from homology"/>
<dbReference type="FunFam" id="1.10.10.60:FF:000223">
    <property type="entry name" value="Goosecoid homeobox 2"/>
    <property type="match status" value="1"/>
</dbReference>
<name>A0AAV2H6T5_LYMST</name>
<dbReference type="Pfam" id="PF00046">
    <property type="entry name" value="Homeodomain"/>
    <property type="match status" value="1"/>
</dbReference>
<evidence type="ECO:0000256" key="6">
    <source>
        <dbReference type="PROSITE-ProRule" id="PRU00108"/>
    </source>
</evidence>
<feature type="domain" description="Homeobox" evidence="9">
    <location>
        <begin position="160"/>
        <end position="220"/>
    </location>
</feature>
<evidence type="ECO:0000256" key="3">
    <source>
        <dbReference type="ARBA" id="ARBA00023125"/>
    </source>
</evidence>
<dbReference type="PROSITE" id="PS50071">
    <property type="entry name" value="HOMEOBOX_2"/>
    <property type="match status" value="1"/>
</dbReference>
<keyword evidence="4 6" id="KW-0371">Homeobox</keyword>
<dbReference type="PANTHER" id="PTHR46643">
    <property type="entry name" value="HOMEOBOX PROTEIN GOOSECOID-RELATED"/>
    <property type="match status" value="1"/>
</dbReference>
<dbReference type="GO" id="GO:0005634">
    <property type="term" value="C:nucleus"/>
    <property type="evidence" value="ECO:0007669"/>
    <property type="project" value="UniProtKB-SubCell"/>
</dbReference>
<comment type="caution">
    <text evidence="10">The sequence shown here is derived from an EMBL/GenBank/DDBJ whole genome shotgun (WGS) entry which is preliminary data.</text>
</comment>
<protein>
    <recommendedName>
        <fullName evidence="9">Homeobox domain-containing protein</fullName>
    </recommendedName>
</protein>